<dbReference type="KEGG" id="tsa:AciPR4_0426"/>
<dbReference type="GO" id="GO:0005886">
    <property type="term" value="C:plasma membrane"/>
    <property type="evidence" value="ECO:0007669"/>
    <property type="project" value="TreeGrafter"/>
</dbReference>
<dbReference type="InterPro" id="IPR006674">
    <property type="entry name" value="HD_domain"/>
</dbReference>
<dbReference type="SUPFAM" id="SSF81301">
    <property type="entry name" value="Nucleotidyltransferase"/>
    <property type="match status" value="1"/>
</dbReference>
<comment type="function">
    <text evidence="2">In eubacteria ppGpp (guanosine 3'-diphosphate 5'-diphosphate) is a mediator of the stringent response that coordinates a variety of cellular activities in response to changes in nutritional abundance.</text>
</comment>
<dbReference type="Pfam" id="PF13328">
    <property type="entry name" value="HD_4"/>
    <property type="match status" value="1"/>
</dbReference>
<dbReference type="Gene3D" id="1.10.3210.10">
    <property type="entry name" value="Hypothetical protein af1432"/>
    <property type="match status" value="1"/>
</dbReference>
<evidence type="ECO:0000259" key="5">
    <source>
        <dbReference type="PROSITE" id="PS51880"/>
    </source>
</evidence>
<evidence type="ECO:0000313" key="6">
    <source>
        <dbReference type="EMBL" id="ADV81261.1"/>
    </source>
</evidence>
<feature type="domain" description="TGS" evidence="5">
    <location>
        <begin position="471"/>
        <end position="532"/>
    </location>
</feature>
<dbReference type="CDD" id="cd04876">
    <property type="entry name" value="ACT_RelA-SpoT"/>
    <property type="match status" value="1"/>
</dbReference>
<dbReference type="CDD" id="cd01668">
    <property type="entry name" value="TGS_RSH"/>
    <property type="match status" value="1"/>
</dbReference>
<dbReference type="Gene3D" id="3.30.70.260">
    <property type="match status" value="1"/>
</dbReference>
<dbReference type="FunFam" id="3.10.20.30:FF:000002">
    <property type="entry name" value="GTP pyrophosphokinase (RelA/SpoT)"/>
    <property type="match status" value="1"/>
</dbReference>
<feature type="domain" description="HD" evidence="4">
    <location>
        <begin position="131"/>
        <end position="230"/>
    </location>
</feature>
<dbReference type="InterPro" id="IPR003607">
    <property type="entry name" value="HD/PDEase_dom"/>
</dbReference>
<evidence type="ECO:0000259" key="4">
    <source>
        <dbReference type="PROSITE" id="PS51831"/>
    </source>
</evidence>
<dbReference type="InterPro" id="IPR045600">
    <property type="entry name" value="RelA/SpoT_AH_RIS"/>
</dbReference>
<dbReference type="AlphaFoldDB" id="E8V2C8"/>
<feature type="domain" description="ACT" evidence="3">
    <location>
        <begin position="747"/>
        <end position="821"/>
    </location>
</feature>
<dbReference type="Pfam" id="PF02824">
    <property type="entry name" value="TGS"/>
    <property type="match status" value="1"/>
</dbReference>
<dbReference type="InterPro" id="IPR004811">
    <property type="entry name" value="RelA/Spo_fam"/>
</dbReference>
<dbReference type="SMART" id="SM00954">
    <property type="entry name" value="RelA_SpoT"/>
    <property type="match status" value="1"/>
</dbReference>
<dbReference type="InterPro" id="IPR043519">
    <property type="entry name" value="NT_sf"/>
</dbReference>
<dbReference type="NCBIfam" id="TIGR00691">
    <property type="entry name" value="spoT_relA"/>
    <property type="match status" value="1"/>
</dbReference>
<dbReference type="Gene3D" id="3.30.460.10">
    <property type="entry name" value="Beta Polymerase, domain 2"/>
    <property type="match status" value="1"/>
</dbReference>
<dbReference type="SUPFAM" id="SSF109604">
    <property type="entry name" value="HD-domain/PDEase-like"/>
    <property type="match status" value="1"/>
</dbReference>
<reference evidence="6 7" key="1">
    <citation type="journal article" date="2012" name="Stand. Genomic Sci.">
        <title>Complete genome sequence of Terriglobus saanensis type strain SP1PR4(T), an Acidobacteria from tundra soil.</title>
        <authorList>
            <person name="Rawat S.R."/>
            <person name="Mannisto M.K."/>
            <person name="Starovoytov V."/>
            <person name="Goodwin L."/>
            <person name="Nolan M."/>
            <person name="Hauser L."/>
            <person name="Land M."/>
            <person name="Davenport K.W."/>
            <person name="Woyke T."/>
            <person name="Haggblom M.M."/>
        </authorList>
    </citation>
    <scope>NUCLEOTIDE SEQUENCE</scope>
    <source>
        <strain evidence="7">ATCC BAA-1853 / DSM 23119 / SP1PR4</strain>
    </source>
</reference>
<accession>E8V2C8</accession>
<dbReference type="HOGENOM" id="CLU_012300_3_0_0"/>
<dbReference type="InterPro" id="IPR012675">
    <property type="entry name" value="Beta-grasp_dom_sf"/>
</dbReference>
<protein>
    <submittedName>
        <fullName evidence="6">(P)ppGpp synthetase I, SpoT/RelA</fullName>
        <ecNumber evidence="6">2.7.6.5</ecNumber>
    </submittedName>
</protein>
<dbReference type="CDD" id="cd05399">
    <property type="entry name" value="NT_Rel-Spo_like"/>
    <property type="match status" value="1"/>
</dbReference>
<comment type="similarity">
    <text evidence="2">Belongs to the relA/spoT family.</text>
</comment>
<gene>
    <name evidence="6" type="ordered locus">AciPR4_0426</name>
</gene>
<evidence type="ECO:0000256" key="2">
    <source>
        <dbReference type="RuleBase" id="RU003847"/>
    </source>
</evidence>
<sequence>MGVERAAGTNADATVISTEAGIDLEAALPARTPMQPGDTFHHNAVELELDAPAGLLKPLPEETVAPGVMSSGISYGDLPAELAAEIDRNFEKLLLTVHEARPSDDLGIIRDAWKFCVEQHVGQKRASGEPYIIHPLEVGQVLAEMKMDSTAIAAGLLHDAVEDTDVSTPEIARRFGEQVAHIVEGVTKLDRIKFANKEDHQAENIRKMLLAMVTDIRVVLIKLADRLHNMRTLQHLKPEKQMKIARETLDIYAPLAHRLGMGKLRGEFEDLAFRYVDPVAYEQVSEEVAKLRVEGEKFLSGIVATIEAKLTEHGIPARVEWRIKRLYSIQQKLAAQAIPVDQVYDLLAIRVITQTMQDCYATLGLLHSIWRPVPGRIKDFIAMPRPNLYQSLHTTLVAEGGHQFEVQIRTDEMHRIAEEGIAAHWKYKADETVSAKDEQRLAWVRQLMEWQREMTDPNEFMSTLKIDLYPEEVYTFTPKGKVVVLPKDASPIDFAYTIHTEVGHTTIGAKVNGRIVPLRTRLRNGDIVEITTQAGHTPSRDWLSFTKSSRARNKIKHWLNEHQRERAMEIGRKLLDREARKFKVSLSKLGDADYDRVANDYGLTAGPELLAAIGFGKYSARQTLNKLAPGSTKEAPDPNQLELPGGVGNTLAAMSDAVKRVYFGKGSDSLQVEGQDDLLVYRARCCNPIRGEEIVGYVTRGKGVAVHARSCPNVQNLLYESDRRIQVEWGPADGKDNGTKATTYPVKLVLHVDDRSGMLKELTAIISDDDTNIRSVDSKPTPEGEAVVEFVVETQDVRHLNKLLVDLRRIPGVRDVQRMQKI</sequence>
<dbReference type="InterPro" id="IPR033655">
    <property type="entry name" value="TGS_RelA/SpoT"/>
</dbReference>
<dbReference type="Gene3D" id="3.10.20.30">
    <property type="match status" value="1"/>
</dbReference>
<evidence type="ECO:0000259" key="3">
    <source>
        <dbReference type="PROSITE" id="PS51671"/>
    </source>
</evidence>
<dbReference type="eggNOG" id="COG0317">
    <property type="taxonomic scope" value="Bacteria"/>
</dbReference>
<dbReference type="InterPro" id="IPR045865">
    <property type="entry name" value="ACT-like_dom_sf"/>
</dbReference>
<comment type="pathway">
    <text evidence="1">Purine metabolism.</text>
</comment>
<dbReference type="GO" id="GO:0015969">
    <property type="term" value="P:guanosine tetraphosphate metabolic process"/>
    <property type="evidence" value="ECO:0007669"/>
    <property type="project" value="InterPro"/>
</dbReference>
<dbReference type="PANTHER" id="PTHR21262">
    <property type="entry name" value="GUANOSINE-3',5'-BIS DIPHOSPHATE 3'-PYROPHOSPHOHYDROLASE"/>
    <property type="match status" value="1"/>
</dbReference>
<dbReference type="InterPro" id="IPR002912">
    <property type="entry name" value="ACT_dom"/>
</dbReference>
<dbReference type="InterPro" id="IPR007685">
    <property type="entry name" value="RelA_SpoT"/>
</dbReference>
<keyword evidence="7" id="KW-1185">Reference proteome</keyword>
<dbReference type="RefSeq" id="WP_013566994.1">
    <property type="nucleotide sequence ID" value="NC_014963.1"/>
</dbReference>
<dbReference type="EC" id="2.7.6.5" evidence="6"/>
<keyword evidence="6" id="KW-0808">Transferase</keyword>
<dbReference type="STRING" id="401053.AciPR4_0426"/>
<dbReference type="PROSITE" id="PS51880">
    <property type="entry name" value="TGS"/>
    <property type="match status" value="1"/>
</dbReference>
<dbReference type="CDD" id="cd00077">
    <property type="entry name" value="HDc"/>
    <property type="match status" value="1"/>
</dbReference>
<dbReference type="Pfam" id="PF13291">
    <property type="entry name" value="ACT_4"/>
    <property type="match status" value="1"/>
</dbReference>
<dbReference type="PROSITE" id="PS51831">
    <property type="entry name" value="HD"/>
    <property type="match status" value="1"/>
</dbReference>
<dbReference type="SMART" id="SM00471">
    <property type="entry name" value="HDc"/>
    <property type="match status" value="1"/>
</dbReference>
<dbReference type="Pfam" id="PF19296">
    <property type="entry name" value="RelA_AH_RIS"/>
    <property type="match status" value="1"/>
</dbReference>
<dbReference type="GO" id="GO:0008728">
    <property type="term" value="F:GTP diphosphokinase activity"/>
    <property type="evidence" value="ECO:0007669"/>
    <property type="project" value="UniProtKB-EC"/>
</dbReference>
<proteinExistence type="inferred from homology"/>
<dbReference type="SUPFAM" id="SSF81271">
    <property type="entry name" value="TGS-like"/>
    <property type="match status" value="1"/>
</dbReference>
<dbReference type="FunFam" id="1.10.3210.10:FF:000001">
    <property type="entry name" value="GTP pyrophosphokinase RelA"/>
    <property type="match status" value="1"/>
</dbReference>
<dbReference type="SUPFAM" id="SSF55021">
    <property type="entry name" value="ACT-like"/>
    <property type="match status" value="1"/>
</dbReference>
<organism evidence="6 7">
    <name type="scientific">Terriglobus saanensis (strain ATCC BAA-1853 / DSM 23119 / SP1PR4)</name>
    <dbReference type="NCBI Taxonomy" id="401053"/>
    <lineage>
        <taxon>Bacteria</taxon>
        <taxon>Pseudomonadati</taxon>
        <taxon>Acidobacteriota</taxon>
        <taxon>Terriglobia</taxon>
        <taxon>Terriglobales</taxon>
        <taxon>Acidobacteriaceae</taxon>
        <taxon>Terriglobus</taxon>
    </lineage>
</organism>
<dbReference type="PANTHER" id="PTHR21262:SF31">
    <property type="entry name" value="GTP PYROPHOSPHOKINASE"/>
    <property type="match status" value="1"/>
</dbReference>
<evidence type="ECO:0000256" key="1">
    <source>
        <dbReference type="ARBA" id="ARBA00025704"/>
    </source>
</evidence>
<dbReference type="InterPro" id="IPR004095">
    <property type="entry name" value="TGS"/>
</dbReference>
<name>E8V2C8_TERSS</name>
<dbReference type="InterPro" id="IPR012676">
    <property type="entry name" value="TGS-like"/>
</dbReference>
<dbReference type="EMBL" id="CP002467">
    <property type="protein sequence ID" value="ADV81261.1"/>
    <property type="molecule type" value="Genomic_DNA"/>
</dbReference>
<dbReference type="Pfam" id="PF04607">
    <property type="entry name" value="RelA_SpoT"/>
    <property type="match status" value="1"/>
</dbReference>
<dbReference type="PROSITE" id="PS51671">
    <property type="entry name" value="ACT"/>
    <property type="match status" value="1"/>
</dbReference>
<dbReference type="Proteomes" id="UP000006844">
    <property type="component" value="Chromosome"/>
</dbReference>
<evidence type="ECO:0000313" key="7">
    <source>
        <dbReference type="Proteomes" id="UP000006844"/>
    </source>
</evidence>